<organism evidence="1">
    <name type="scientific">marine sediment metagenome</name>
    <dbReference type="NCBI Taxonomy" id="412755"/>
    <lineage>
        <taxon>unclassified sequences</taxon>
        <taxon>metagenomes</taxon>
        <taxon>ecological metagenomes</taxon>
    </lineage>
</organism>
<comment type="caution">
    <text evidence="1">The sequence shown here is derived from an EMBL/GenBank/DDBJ whole genome shotgun (WGS) entry which is preliminary data.</text>
</comment>
<reference evidence="1" key="1">
    <citation type="journal article" date="2014" name="Front. Microbiol.">
        <title>High frequency of phylogenetically diverse reductive dehalogenase-homologous genes in deep subseafloor sedimentary metagenomes.</title>
        <authorList>
            <person name="Kawai M."/>
            <person name="Futagami T."/>
            <person name="Toyoda A."/>
            <person name="Takaki Y."/>
            <person name="Nishi S."/>
            <person name="Hori S."/>
            <person name="Arai W."/>
            <person name="Tsubouchi T."/>
            <person name="Morono Y."/>
            <person name="Uchiyama I."/>
            <person name="Ito T."/>
            <person name="Fujiyama A."/>
            <person name="Inagaki F."/>
            <person name="Takami H."/>
        </authorList>
    </citation>
    <scope>NUCLEOTIDE SEQUENCE</scope>
    <source>
        <strain evidence="1">Expedition CK06-06</strain>
    </source>
</reference>
<name>X0SVS0_9ZZZZ</name>
<protein>
    <submittedName>
        <fullName evidence="1">Uncharacterized protein</fullName>
    </submittedName>
</protein>
<sequence>MGNTQGQTAKQEEKGKDLSQVVNFIASHYILTQSFKDMESLKDEKYCDDLILVTSDVLNKYLTKMDVQYLATKIKNGVEVNEMASDNLLYLKKSHLDKIDVKNSVAKKRMCIGIAKYYVKVAHIFSAIVTTINPTYTYKDEFGTSHTVNFSERNKIPKGTDVRINKVNLCNERVNALVNGRDLSMKDPTQPIKIKPNFCQMNLNKKETERTQQRVLDTLINEPGISQLDRLYNDVYDYQSGKFTGMSDGMREEYKKDLAILYKTFTGKQDMPESIQKFSQVPLRDFGTLQGCKAAPNNQYLQEYEGTVKQKLFVDYANHVKKMMQDANTNKDALIAILDQLFVFAVNPQTKKPEITINSKITDDLLNKLVRETQQLIIKLYVACETDFIKGLEIFEQIIQEQIKITMQKKIYA</sequence>
<accession>X0SVS0</accession>
<dbReference type="AlphaFoldDB" id="X0SVS0"/>
<evidence type="ECO:0000313" key="1">
    <source>
        <dbReference type="EMBL" id="GAF79241.1"/>
    </source>
</evidence>
<gene>
    <name evidence="1" type="ORF">S01H1_03663</name>
</gene>
<dbReference type="EMBL" id="BARS01001978">
    <property type="protein sequence ID" value="GAF79241.1"/>
    <property type="molecule type" value="Genomic_DNA"/>
</dbReference>
<proteinExistence type="predicted"/>
<feature type="non-terminal residue" evidence="1">
    <location>
        <position position="413"/>
    </location>
</feature>